<evidence type="ECO:0000313" key="1">
    <source>
        <dbReference type="Proteomes" id="UP000887576"/>
    </source>
</evidence>
<evidence type="ECO:0000313" key="2">
    <source>
        <dbReference type="WBParaSite" id="JU765_v2.g6875.t1"/>
    </source>
</evidence>
<proteinExistence type="predicted"/>
<sequence length="556" mass="63844">FVFSTQVAYKKMGNLWIHEIGPGELVLLFGVYTWILFKFLTPLVAFSILICTIAAIYYYLDQHNEYWHKKGVPGPKGNILFGSLLELFKSQHEFDRINTEKYGETFGTMLLGTPELVTNDLDFIQQVLIKNFDAFPDRLDVAKSTKDELRGNFLTVKRGDDWRRIRHRITPAFTSAKMKRLINVMHLCSKELLKNLEGFSKTGEDVPLKDTLSKLTMNVIGRSVFAADLNSFDETNSSPFLQYASKFFKINLTDPIFLILVSFPNLCGYWTKLTGKAVLQPDVIDYFTTTLNYIMDERLKDPEAPKKFNDAFQLLLNALDEEGNHEVTAEDMDIISENVSRAEKDKKTLSRGEVLAQLVIFLAAGYETTASTLHYVCYILSHRPEIQDKLREEVLSVLDGKETIEYDDMKNLEYMDQVINETLRMYPPAVRLNRLCQKNIELNGIEIEKDSAFSFDVYNIHHDPNNYPDPYEFDPERFTPENKAARHPMAFLPFGAGPRICLGMRFAEYEMRVALTDLIKNFEFLPSEGMPGLPVPIISTTLLKPAFELKCKVRKL</sequence>
<reference evidence="2" key="1">
    <citation type="submission" date="2022-11" db="UniProtKB">
        <authorList>
            <consortium name="WormBaseParasite"/>
        </authorList>
    </citation>
    <scope>IDENTIFICATION</scope>
</reference>
<accession>A0AC34RH18</accession>
<dbReference type="Proteomes" id="UP000887576">
    <property type="component" value="Unplaced"/>
</dbReference>
<name>A0AC34RH18_9BILA</name>
<organism evidence="1 2">
    <name type="scientific">Panagrolaimus sp. JU765</name>
    <dbReference type="NCBI Taxonomy" id="591449"/>
    <lineage>
        <taxon>Eukaryota</taxon>
        <taxon>Metazoa</taxon>
        <taxon>Ecdysozoa</taxon>
        <taxon>Nematoda</taxon>
        <taxon>Chromadorea</taxon>
        <taxon>Rhabditida</taxon>
        <taxon>Tylenchina</taxon>
        <taxon>Panagrolaimomorpha</taxon>
        <taxon>Panagrolaimoidea</taxon>
        <taxon>Panagrolaimidae</taxon>
        <taxon>Panagrolaimus</taxon>
    </lineage>
</organism>
<protein>
    <submittedName>
        <fullName evidence="2">Cytochrome P450</fullName>
    </submittedName>
</protein>
<dbReference type="WBParaSite" id="JU765_v2.g6875.t1">
    <property type="protein sequence ID" value="JU765_v2.g6875.t1"/>
    <property type="gene ID" value="JU765_v2.g6875"/>
</dbReference>